<organism evidence="1 2">
    <name type="scientific">Paractinoplanes deccanensis</name>
    <dbReference type="NCBI Taxonomy" id="113561"/>
    <lineage>
        <taxon>Bacteria</taxon>
        <taxon>Bacillati</taxon>
        <taxon>Actinomycetota</taxon>
        <taxon>Actinomycetes</taxon>
        <taxon>Micromonosporales</taxon>
        <taxon>Micromonosporaceae</taxon>
        <taxon>Paractinoplanes</taxon>
    </lineage>
</organism>
<dbReference type="RefSeq" id="WP_203772867.1">
    <property type="nucleotide sequence ID" value="NZ_BAAABO010000018.1"/>
</dbReference>
<evidence type="ECO:0000313" key="2">
    <source>
        <dbReference type="Proteomes" id="UP000609879"/>
    </source>
</evidence>
<evidence type="ECO:0000313" key="1">
    <source>
        <dbReference type="EMBL" id="GID78185.1"/>
    </source>
</evidence>
<proteinExistence type="predicted"/>
<dbReference type="Pfam" id="PF19550">
    <property type="entry name" value="DUF6073"/>
    <property type="match status" value="1"/>
</dbReference>
<reference evidence="1 2" key="1">
    <citation type="submission" date="2021-01" db="EMBL/GenBank/DDBJ databases">
        <title>Whole genome shotgun sequence of Actinoplanes deccanensis NBRC 13994.</title>
        <authorList>
            <person name="Komaki H."/>
            <person name="Tamura T."/>
        </authorList>
    </citation>
    <scope>NUCLEOTIDE SEQUENCE [LARGE SCALE GENOMIC DNA]</scope>
    <source>
        <strain evidence="1 2">NBRC 13994</strain>
    </source>
</reference>
<gene>
    <name evidence="1" type="ORF">Ade02nite_68260</name>
</gene>
<accession>A0ABQ3YDU5</accession>
<dbReference type="Proteomes" id="UP000609879">
    <property type="component" value="Unassembled WGS sequence"/>
</dbReference>
<protein>
    <submittedName>
        <fullName evidence="1">Uncharacterized protein</fullName>
    </submittedName>
</protein>
<dbReference type="EMBL" id="BOMI01000140">
    <property type="protein sequence ID" value="GID78185.1"/>
    <property type="molecule type" value="Genomic_DNA"/>
</dbReference>
<keyword evidence="2" id="KW-1185">Reference proteome</keyword>
<dbReference type="InterPro" id="IPR045719">
    <property type="entry name" value="DUF6073"/>
</dbReference>
<comment type="caution">
    <text evidence="1">The sequence shown here is derived from an EMBL/GenBank/DDBJ whole genome shotgun (WGS) entry which is preliminary data.</text>
</comment>
<name>A0ABQ3YDU5_9ACTN</name>
<sequence length="237" mass="26002">MTQPYDMGKQLGDFLRGVLSQAAPGPGGPGSSGWGRRIDVSKLPSLYAPQEVRRFTAPPGGIDNLALSSHDVFWMPDRGEFQVDFDGYFQVARDNPTTREWATADVYVNLTDLRLKGHDDTLGPINVRINSDVVSAGQTFAAGTPEEASKCRIATSVTFEAPDTGVTLFNREPVLLMNDAIESIPPVEDPNGKAFIYRLPLYDRAQPDGPPMAYLTELRYTVGNYLTFDQAEEIRAG</sequence>